<dbReference type="Proteomes" id="UP000190229">
    <property type="component" value="Unassembled WGS sequence"/>
</dbReference>
<name>A0A1V4ET12_9BACL</name>
<dbReference type="Pfam" id="PF13692">
    <property type="entry name" value="Glyco_trans_1_4"/>
    <property type="match status" value="1"/>
</dbReference>
<gene>
    <name evidence="2" type="ORF">B2M26_08960</name>
</gene>
<dbReference type="Gene3D" id="3.40.50.2000">
    <property type="entry name" value="Glycogen Phosphorylase B"/>
    <property type="match status" value="2"/>
</dbReference>
<dbReference type="CDD" id="cd03811">
    <property type="entry name" value="GT4_GT28_WabH-like"/>
    <property type="match status" value="1"/>
</dbReference>
<dbReference type="EMBL" id="MWPS01000025">
    <property type="protein sequence ID" value="OPG16002.1"/>
    <property type="molecule type" value="Genomic_DNA"/>
</dbReference>
<accession>A0A1V4ET12</accession>
<reference evidence="2 3" key="1">
    <citation type="submission" date="2017-02" db="EMBL/GenBank/DDBJ databases">
        <title>Draft genome of Acidibacillus ferrooxidans Huett2.</title>
        <authorList>
            <person name="Schopf S."/>
        </authorList>
    </citation>
    <scope>NUCLEOTIDE SEQUENCE [LARGE SCALE GENOMIC DNA]</scope>
    <source>
        <strain evidence="2 3">Huett2</strain>
    </source>
</reference>
<proteinExistence type="predicted"/>
<evidence type="ECO:0000313" key="3">
    <source>
        <dbReference type="Proteomes" id="UP000190229"/>
    </source>
</evidence>
<dbReference type="Pfam" id="PF13439">
    <property type="entry name" value="Glyco_transf_4"/>
    <property type="match status" value="1"/>
</dbReference>
<evidence type="ECO:0000313" key="2">
    <source>
        <dbReference type="EMBL" id="OPG16002.1"/>
    </source>
</evidence>
<evidence type="ECO:0000259" key="1">
    <source>
        <dbReference type="Pfam" id="PF13439"/>
    </source>
</evidence>
<dbReference type="InterPro" id="IPR028098">
    <property type="entry name" value="Glyco_trans_4-like_N"/>
</dbReference>
<dbReference type="SUPFAM" id="SSF53756">
    <property type="entry name" value="UDP-Glycosyltransferase/glycogen phosphorylase"/>
    <property type="match status" value="1"/>
</dbReference>
<dbReference type="AlphaFoldDB" id="A0A1V4ET12"/>
<organism evidence="2 3">
    <name type="scientific">Ferroacidibacillus organovorans</name>
    <dbReference type="NCBI Taxonomy" id="1765683"/>
    <lineage>
        <taxon>Bacteria</taxon>
        <taxon>Bacillati</taxon>
        <taxon>Bacillota</taxon>
        <taxon>Bacilli</taxon>
        <taxon>Bacillales</taxon>
        <taxon>Alicyclobacillaceae</taxon>
        <taxon>Ferroacidibacillus</taxon>
    </lineage>
</organism>
<sequence length="384" mass="43759">MDAPKDLVSQIIWRDRDVRILIYAGLLSGRGGTENVILQMANALQRRGHEMLFLTSVRAEDWSWTNDLPHAMFASDLVPNKRSAIEEEPPFFSVLLNTQVALQMLPKPDVILSIYAGDNAIVAASRCLYQEPPVLLSWMHNSLHVAADRFALRYADGHLAISTGIKRQFSALDPSKPVRVVYNPIHQVEITPLESLYDQNVVQFVYLGRFDMVQKRLDVMFQGFAALRGLPWHLVMMGQPFGQYDQSQVDQFLKQSGISDQVEWCGWQEDPWKYITKRSVLVLTSDFEGFPMVILEALARGHLVIASRCDTGPEDMLRNGVNGWLFTPGSIQEFTQCVRDILDRMVDIPSIEACQRSVVPFHEEQITDRFIESITSLVEEHRLR</sequence>
<feature type="domain" description="Glycosyltransferase subfamily 4-like N-terminal" evidence="1">
    <location>
        <begin position="31"/>
        <end position="185"/>
    </location>
</feature>
<comment type="caution">
    <text evidence="2">The sequence shown here is derived from an EMBL/GenBank/DDBJ whole genome shotgun (WGS) entry which is preliminary data.</text>
</comment>
<keyword evidence="3" id="KW-1185">Reference proteome</keyword>
<dbReference type="PANTHER" id="PTHR12526">
    <property type="entry name" value="GLYCOSYLTRANSFERASE"/>
    <property type="match status" value="1"/>
</dbReference>
<protein>
    <recommendedName>
        <fullName evidence="1">Glycosyltransferase subfamily 4-like N-terminal domain-containing protein</fullName>
    </recommendedName>
</protein>
<dbReference type="PANTHER" id="PTHR12526:SF630">
    <property type="entry name" value="GLYCOSYLTRANSFERASE"/>
    <property type="match status" value="1"/>
</dbReference>